<dbReference type="Gene3D" id="3.30.9.10">
    <property type="entry name" value="D-Amino Acid Oxidase, subunit A, domain 2"/>
    <property type="match status" value="1"/>
</dbReference>
<feature type="domain" description="FAD dependent oxidoreductase" evidence="2">
    <location>
        <begin position="6"/>
        <end position="317"/>
    </location>
</feature>
<dbReference type="RefSeq" id="WP_246331571.1">
    <property type="nucleotide sequence ID" value="NZ_JACIDA010000001.1"/>
</dbReference>
<dbReference type="EMBL" id="JACIDA010000001">
    <property type="protein sequence ID" value="MBB3871578.1"/>
    <property type="molecule type" value="Genomic_DNA"/>
</dbReference>
<evidence type="ECO:0000313" key="4">
    <source>
        <dbReference type="Proteomes" id="UP000532936"/>
    </source>
</evidence>
<dbReference type="SUPFAM" id="SSF51905">
    <property type="entry name" value="FAD/NAD(P)-binding domain"/>
    <property type="match status" value="1"/>
</dbReference>
<dbReference type="PANTHER" id="PTHR13847:SF289">
    <property type="entry name" value="GLYCINE OXIDASE"/>
    <property type="match status" value="1"/>
</dbReference>
<evidence type="ECO:0000313" key="3">
    <source>
        <dbReference type="EMBL" id="MBB3871578.1"/>
    </source>
</evidence>
<dbReference type="Gene3D" id="3.50.50.60">
    <property type="entry name" value="FAD/NAD(P)-binding domain"/>
    <property type="match status" value="2"/>
</dbReference>
<dbReference type="EC" id="1.4.3.19" evidence="3"/>
<gene>
    <name evidence="3" type="ORF">GGR11_001092</name>
</gene>
<dbReference type="InterPro" id="IPR006076">
    <property type="entry name" value="FAD-dep_OxRdtase"/>
</dbReference>
<dbReference type="GO" id="GO:0005737">
    <property type="term" value="C:cytoplasm"/>
    <property type="evidence" value="ECO:0007669"/>
    <property type="project" value="TreeGrafter"/>
</dbReference>
<accession>A0A7W6A1L1</accession>
<dbReference type="SUPFAM" id="SSF54373">
    <property type="entry name" value="FAD-linked reductases, C-terminal domain"/>
    <property type="match status" value="1"/>
</dbReference>
<reference evidence="3 4" key="1">
    <citation type="submission" date="2020-08" db="EMBL/GenBank/DDBJ databases">
        <title>Genomic Encyclopedia of Type Strains, Phase IV (KMG-IV): sequencing the most valuable type-strain genomes for metagenomic binning, comparative biology and taxonomic classification.</title>
        <authorList>
            <person name="Goeker M."/>
        </authorList>
    </citation>
    <scope>NUCLEOTIDE SEQUENCE [LARGE SCALE GENOMIC DNA]</scope>
    <source>
        <strain evidence="3 4">DSM 14878</strain>
    </source>
</reference>
<evidence type="ECO:0000256" key="1">
    <source>
        <dbReference type="ARBA" id="ARBA00023002"/>
    </source>
</evidence>
<evidence type="ECO:0000259" key="2">
    <source>
        <dbReference type="Pfam" id="PF01266"/>
    </source>
</evidence>
<name>A0A7W6A1L1_9CAUL</name>
<protein>
    <submittedName>
        <fullName evidence="3">Glycine oxidase</fullName>
        <ecNumber evidence="3">1.4.3.19</ecNumber>
    </submittedName>
</protein>
<proteinExistence type="predicted"/>
<organism evidence="3 4">
    <name type="scientific">Brevundimonas mediterranea</name>
    <dbReference type="NCBI Taxonomy" id="74329"/>
    <lineage>
        <taxon>Bacteria</taxon>
        <taxon>Pseudomonadati</taxon>
        <taxon>Pseudomonadota</taxon>
        <taxon>Alphaproteobacteria</taxon>
        <taxon>Caulobacterales</taxon>
        <taxon>Caulobacteraceae</taxon>
        <taxon>Brevundimonas</taxon>
    </lineage>
</organism>
<dbReference type="InterPro" id="IPR036188">
    <property type="entry name" value="FAD/NAD-bd_sf"/>
</dbReference>
<sequence>MSSPAIVIIGAGVLGLSTAFELTRRGHRVTVVDPGGPNASRVAAGMVAPAMEAAIDDVSPDRAALLRAGRDLWPAFAQASGVAFARRPAEWRGGDVDAMAARLKTLGFEARRDGDRVITDEDGQIQPEQAMAALRDALGDGIIQGRVIRLTAQSDGWTIELDDQTLAASAVVLATGVGDAIPGSPEATRTLVENVQPIRGQIGVAKADLASHALRGPGAYVAPMTGGAVIGATMEPGRRDTVPDAAVGERLLEAAWRVLGRPPEPLDIEWRAGVRGASPDGLPMAGPAPDGAGLFLALAPRRNGWLLAPMVGAVVADAIEGRAPSPAARALDPRRF</sequence>
<dbReference type="Pfam" id="PF01266">
    <property type="entry name" value="DAO"/>
    <property type="match status" value="1"/>
</dbReference>
<dbReference type="GO" id="GO:0043799">
    <property type="term" value="F:glycine oxidase activity"/>
    <property type="evidence" value="ECO:0007669"/>
    <property type="project" value="UniProtKB-EC"/>
</dbReference>
<dbReference type="Proteomes" id="UP000532936">
    <property type="component" value="Unassembled WGS sequence"/>
</dbReference>
<dbReference type="AlphaFoldDB" id="A0A7W6A1L1"/>
<dbReference type="PANTHER" id="PTHR13847">
    <property type="entry name" value="SARCOSINE DEHYDROGENASE-RELATED"/>
    <property type="match status" value="1"/>
</dbReference>
<keyword evidence="1 3" id="KW-0560">Oxidoreductase</keyword>
<comment type="caution">
    <text evidence="3">The sequence shown here is derived from an EMBL/GenBank/DDBJ whole genome shotgun (WGS) entry which is preliminary data.</text>
</comment>